<comment type="caution">
    <text evidence="1">The sequence shown here is derived from an EMBL/GenBank/DDBJ whole genome shotgun (WGS) entry which is preliminary data.</text>
</comment>
<gene>
    <name evidence="1" type="ORF">WJX74_005470</name>
</gene>
<protein>
    <submittedName>
        <fullName evidence="1">Uncharacterized protein</fullName>
    </submittedName>
</protein>
<evidence type="ECO:0000313" key="2">
    <source>
        <dbReference type="Proteomes" id="UP001438707"/>
    </source>
</evidence>
<organism evidence="1 2">
    <name type="scientific">Apatococcus lobatus</name>
    <dbReference type="NCBI Taxonomy" id="904363"/>
    <lineage>
        <taxon>Eukaryota</taxon>
        <taxon>Viridiplantae</taxon>
        <taxon>Chlorophyta</taxon>
        <taxon>core chlorophytes</taxon>
        <taxon>Trebouxiophyceae</taxon>
        <taxon>Chlorellales</taxon>
        <taxon>Chlorellaceae</taxon>
        <taxon>Apatococcus</taxon>
    </lineage>
</organism>
<name>A0AAW1RLJ1_9CHLO</name>
<dbReference type="EMBL" id="JALJOS010000009">
    <property type="protein sequence ID" value="KAK9834594.1"/>
    <property type="molecule type" value="Genomic_DNA"/>
</dbReference>
<sequence>MSTSVAKGPRTNRGKSDIETCSNHSYGTAQFDVACPDCRVTCTTCTQRLPASDFYAAKRSEIMTIGLWKASCKKCQHGQRHTPEQAGKAVSQRQEQRQAQIRLIHQAVAPTVRFYAEKTAEAAVTAYDSHHHAKLLAKRKADVPQKEEHELFKEAAKNLPAGFPDPVAWLLANASWFDPSFQETVKQVQLSLEPLRQAKQAASEEADHTVQLFLDAVNNMTDEQFEGLVDAICQRTFCESRADFAALLLGDGWTDHEVDVNPQTAPHFPDQISAAALATWCCSLAAGHFMQTWAPDEAPDAAQSVQGIELGRPVQPHESLPQIRRIVCRMLGDIIHPFRWRSGARPPSCPDVLSPTGRRLTAGPCEQMPAQCDVGVSSSKPVTWEKVVTTLPCMEAESTLRIVERVIRAEGHLLPDDPLQVVNLGPYFAQPLPDCGGIVPCFGRPLHVVVREPDMPARIPTRIALCAPHSAGCSVDQQKENLAALRQLFEPSKLEQNLQVRQDGWQQMHLWYAADDVAQKKLAAIHNQLLARTRVIESLQEALDTAPYRSKLEPIATNGIITWADLDCELSSPRAFLDALVKKWVKIPIWPSYNLTKQRRSQTKFHCSEYQLIFAQPQHEAQSGFIKSLLCVDRAFFITISDIDKFWRSPPQLP</sequence>
<proteinExistence type="predicted"/>
<dbReference type="Proteomes" id="UP001438707">
    <property type="component" value="Unassembled WGS sequence"/>
</dbReference>
<accession>A0AAW1RLJ1</accession>
<dbReference type="AlphaFoldDB" id="A0AAW1RLJ1"/>
<reference evidence="1 2" key="1">
    <citation type="journal article" date="2024" name="Nat. Commun.">
        <title>Phylogenomics reveals the evolutionary origins of lichenization in chlorophyte algae.</title>
        <authorList>
            <person name="Puginier C."/>
            <person name="Libourel C."/>
            <person name="Otte J."/>
            <person name="Skaloud P."/>
            <person name="Haon M."/>
            <person name="Grisel S."/>
            <person name="Petersen M."/>
            <person name="Berrin J.G."/>
            <person name="Delaux P.M."/>
            <person name="Dal Grande F."/>
            <person name="Keller J."/>
        </authorList>
    </citation>
    <scope>NUCLEOTIDE SEQUENCE [LARGE SCALE GENOMIC DNA]</scope>
    <source>
        <strain evidence="1 2">SAG 2145</strain>
    </source>
</reference>
<keyword evidence="2" id="KW-1185">Reference proteome</keyword>
<evidence type="ECO:0000313" key="1">
    <source>
        <dbReference type="EMBL" id="KAK9834594.1"/>
    </source>
</evidence>